<sequence length="205" mass="22471">MSKKPLIWRGASRTLRLLGIRFYDSFYLEKNLGTNIEPVAPSIELDISPATKGDINEIIRTREQAVLNRFQIAEAFEGVCYCAKQGKQITGNIWVTRKAIILDDFHVADLPPDGAYLFGAYVFSCYRGKKVYQSLRDHAYSTVRDAGCAFAASLVGRNSIPAVVARNRSGLLFQDARLLKLPGSRVITLGKPFVIGASVSGGSPA</sequence>
<dbReference type="SUPFAM" id="SSF55729">
    <property type="entry name" value="Acyl-CoA N-acyltransferases (Nat)"/>
    <property type="match status" value="1"/>
</dbReference>
<evidence type="ECO:0000313" key="1">
    <source>
        <dbReference type="EMBL" id="RJP65263.1"/>
    </source>
</evidence>
<dbReference type="EMBL" id="QZKI01000129">
    <property type="protein sequence ID" value="RJP65263.1"/>
    <property type="molecule type" value="Genomic_DNA"/>
</dbReference>
<dbReference type="InterPro" id="IPR016181">
    <property type="entry name" value="Acyl_CoA_acyltransferase"/>
</dbReference>
<dbReference type="Proteomes" id="UP000285961">
    <property type="component" value="Unassembled WGS sequence"/>
</dbReference>
<dbReference type="Gene3D" id="3.40.630.30">
    <property type="match status" value="1"/>
</dbReference>
<name>A0A419EQE4_9BACT</name>
<evidence type="ECO:0008006" key="3">
    <source>
        <dbReference type="Google" id="ProtNLM"/>
    </source>
</evidence>
<dbReference type="AlphaFoldDB" id="A0A419EQE4"/>
<evidence type="ECO:0000313" key="2">
    <source>
        <dbReference type="Proteomes" id="UP000285961"/>
    </source>
</evidence>
<gene>
    <name evidence="1" type="ORF">C4532_17860</name>
</gene>
<protein>
    <recommendedName>
        <fullName evidence="3">GNAT family N-acetyltransferase</fullName>
    </recommendedName>
</protein>
<organism evidence="1 2">
    <name type="scientific">Candidatus Abyssobacteria bacterium SURF_17</name>
    <dbReference type="NCBI Taxonomy" id="2093361"/>
    <lineage>
        <taxon>Bacteria</taxon>
        <taxon>Pseudomonadati</taxon>
        <taxon>Candidatus Hydrogenedentota</taxon>
        <taxon>Candidatus Abyssobacteria</taxon>
    </lineage>
</organism>
<comment type="caution">
    <text evidence="1">The sequence shown here is derived from an EMBL/GenBank/DDBJ whole genome shotgun (WGS) entry which is preliminary data.</text>
</comment>
<proteinExistence type="predicted"/>
<accession>A0A419EQE4</accession>
<reference evidence="1 2" key="1">
    <citation type="journal article" date="2017" name="ISME J.">
        <title>Energy and carbon metabolisms in a deep terrestrial subsurface fluid microbial community.</title>
        <authorList>
            <person name="Momper L."/>
            <person name="Jungbluth S.P."/>
            <person name="Lee M.D."/>
            <person name="Amend J.P."/>
        </authorList>
    </citation>
    <scope>NUCLEOTIDE SEQUENCE [LARGE SCALE GENOMIC DNA]</scope>
    <source>
        <strain evidence="1">SURF_17</strain>
    </source>
</reference>